<evidence type="ECO:0000256" key="1">
    <source>
        <dbReference type="SAM" id="SignalP"/>
    </source>
</evidence>
<dbReference type="KEGG" id="psco:LY89DRAFT_720237"/>
<gene>
    <name evidence="2" type="ORF">LY89DRAFT_720237</name>
</gene>
<dbReference type="STRING" id="149040.A0A194X4L3"/>
<feature type="signal peptide" evidence="1">
    <location>
        <begin position="1"/>
        <end position="19"/>
    </location>
</feature>
<dbReference type="EMBL" id="KQ947419">
    <property type="protein sequence ID" value="KUJ14762.1"/>
    <property type="molecule type" value="Genomic_DNA"/>
</dbReference>
<dbReference type="Proteomes" id="UP000070700">
    <property type="component" value="Unassembled WGS sequence"/>
</dbReference>
<dbReference type="PANTHER" id="PTHR35605:SF1">
    <property type="entry name" value="ECP2 EFFECTOR PROTEIN DOMAIN-CONTAINING PROTEIN-RELATED"/>
    <property type="match status" value="1"/>
</dbReference>
<dbReference type="PANTHER" id="PTHR35605">
    <property type="entry name" value="ECP2 EFFECTOR PROTEIN DOMAIN-CONTAINING PROTEIN-RELATED"/>
    <property type="match status" value="1"/>
</dbReference>
<dbReference type="InParanoid" id="A0A194X4L3"/>
<keyword evidence="3" id="KW-1185">Reference proteome</keyword>
<protein>
    <submittedName>
        <fullName evidence="2">Uncharacterized protein</fullName>
    </submittedName>
</protein>
<keyword evidence="1" id="KW-0732">Signal</keyword>
<dbReference type="GeneID" id="28828276"/>
<dbReference type="RefSeq" id="XP_018069117.1">
    <property type="nucleotide sequence ID" value="XM_018218550.1"/>
</dbReference>
<proteinExistence type="predicted"/>
<evidence type="ECO:0000313" key="3">
    <source>
        <dbReference type="Proteomes" id="UP000070700"/>
    </source>
</evidence>
<dbReference type="AlphaFoldDB" id="A0A194X4L3"/>
<dbReference type="OrthoDB" id="3466524at2759"/>
<accession>A0A194X4L3</accession>
<feature type="chain" id="PRO_5008267839" evidence="1">
    <location>
        <begin position="20"/>
        <end position="215"/>
    </location>
</feature>
<organism evidence="2 3">
    <name type="scientific">Mollisia scopiformis</name>
    <name type="common">Conifer needle endophyte fungus</name>
    <name type="synonym">Phialocephala scopiformis</name>
    <dbReference type="NCBI Taxonomy" id="149040"/>
    <lineage>
        <taxon>Eukaryota</taxon>
        <taxon>Fungi</taxon>
        <taxon>Dikarya</taxon>
        <taxon>Ascomycota</taxon>
        <taxon>Pezizomycotina</taxon>
        <taxon>Leotiomycetes</taxon>
        <taxon>Helotiales</taxon>
        <taxon>Mollisiaceae</taxon>
        <taxon>Mollisia</taxon>
    </lineage>
</organism>
<sequence length="215" mass="23436">MKLIIFISIFLGLLASSFAVPAASGLPYGLSAVRSVTELPYPVSKMTFLGTLGGHDVQLNGSIEEIHSQMTVLHPEFDPDALLAAKKLAIRDTGSELIESELEGRSKSNMICCNPGSWGADPGRIEQGIDYLDHFNGLCGVPARTCVRISCSWGSAIYLCNDNYYGITPTCPYMASYAQDILNTCPMYSWTVQTSYCGQEFDTDSYNIIVRGDNC</sequence>
<name>A0A194X4L3_MOLSC</name>
<evidence type="ECO:0000313" key="2">
    <source>
        <dbReference type="EMBL" id="KUJ14762.1"/>
    </source>
</evidence>
<reference evidence="2 3" key="1">
    <citation type="submission" date="2015-10" db="EMBL/GenBank/DDBJ databases">
        <title>Full genome of DAOMC 229536 Phialocephala scopiformis, a fungal endophyte of spruce producing the potent anti-insectan compound rugulosin.</title>
        <authorList>
            <consortium name="DOE Joint Genome Institute"/>
            <person name="Walker A.K."/>
            <person name="Frasz S.L."/>
            <person name="Seifert K.A."/>
            <person name="Miller J.D."/>
            <person name="Mondo S.J."/>
            <person name="Labutti K."/>
            <person name="Lipzen A."/>
            <person name="Dockter R."/>
            <person name="Kennedy M."/>
            <person name="Grigoriev I.V."/>
            <person name="Spatafora J.W."/>
        </authorList>
    </citation>
    <scope>NUCLEOTIDE SEQUENCE [LARGE SCALE GENOMIC DNA]</scope>
    <source>
        <strain evidence="2 3">CBS 120377</strain>
    </source>
</reference>